<protein>
    <submittedName>
        <fullName evidence="1">Uncharacterized protein</fullName>
    </submittedName>
</protein>
<dbReference type="EMBL" id="CAJNBK010000001">
    <property type="protein sequence ID" value="CAE6687950.1"/>
    <property type="molecule type" value="Genomic_DNA"/>
</dbReference>
<proteinExistence type="predicted"/>
<dbReference type="Proteomes" id="UP000672526">
    <property type="component" value="Unassembled WGS sequence"/>
</dbReference>
<evidence type="ECO:0000313" key="1">
    <source>
        <dbReference type="EMBL" id="CAE6687950.1"/>
    </source>
</evidence>
<keyword evidence="2" id="KW-1185">Reference proteome</keyword>
<gene>
    <name evidence="1" type="ORF">R69888_00076</name>
</gene>
<accession>A0ABM8QBF8</accession>
<organism evidence="1 2">
    <name type="scientific">Paraburkholderia haematera</name>
    <dbReference type="NCBI Taxonomy" id="2793077"/>
    <lineage>
        <taxon>Bacteria</taxon>
        <taxon>Pseudomonadati</taxon>
        <taxon>Pseudomonadota</taxon>
        <taxon>Betaproteobacteria</taxon>
        <taxon>Burkholderiales</taxon>
        <taxon>Burkholderiaceae</taxon>
        <taxon>Paraburkholderia</taxon>
    </lineage>
</organism>
<evidence type="ECO:0000313" key="2">
    <source>
        <dbReference type="Proteomes" id="UP000672526"/>
    </source>
</evidence>
<name>A0ABM8QBF8_9BURK</name>
<dbReference type="RefSeq" id="WP_211608624.1">
    <property type="nucleotide sequence ID" value="NZ_CAJNBK010000001.1"/>
</dbReference>
<comment type="caution">
    <text evidence="1">The sequence shown here is derived from an EMBL/GenBank/DDBJ whole genome shotgun (WGS) entry which is preliminary data.</text>
</comment>
<reference evidence="1 2" key="1">
    <citation type="submission" date="2021-02" db="EMBL/GenBank/DDBJ databases">
        <authorList>
            <person name="Vanwijnsberghe S."/>
        </authorList>
    </citation>
    <scope>NUCLEOTIDE SEQUENCE [LARGE SCALE GENOMIC DNA]</scope>
    <source>
        <strain evidence="1 2">LMG 31837</strain>
    </source>
</reference>
<sequence>MNEHQQQRADEAYHERWMTRYGFVPPADPEHPITKKFWELEEAWHEWHTAFAWRQLQKAVAERDAAFAEQD</sequence>